<dbReference type="GO" id="GO:0060285">
    <property type="term" value="P:cilium-dependent cell motility"/>
    <property type="evidence" value="ECO:0007669"/>
    <property type="project" value="TreeGrafter"/>
</dbReference>
<dbReference type="EMBL" id="ML014139">
    <property type="protein sequence ID" value="RKP02611.1"/>
    <property type="molecule type" value="Genomic_DNA"/>
</dbReference>
<evidence type="ECO:0000256" key="1">
    <source>
        <dbReference type="ARBA" id="ARBA00023054"/>
    </source>
</evidence>
<accession>A0A4P9XBW6</accession>
<evidence type="ECO:0000313" key="4">
    <source>
        <dbReference type="EMBL" id="RKP02611.1"/>
    </source>
</evidence>
<protein>
    <recommendedName>
        <fullName evidence="6">Coiled-coil domain-containing protein 39</fullName>
    </recommendedName>
</protein>
<feature type="coiled-coil region" evidence="2">
    <location>
        <begin position="305"/>
        <end position="388"/>
    </location>
</feature>
<keyword evidence="1 2" id="KW-0175">Coiled coil</keyword>
<proteinExistence type="predicted"/>
<dbReference type="Proteomes" id="UP000274922">
    <property type="component" value="Unassembled WGS sequence"/>
</dbReference>
<evidence type="ECO:0000256" key="3">
    <source>
        <dbReference type="SAM" id="MobiDB-lite"/>
    </source>
</evidence>
<feature type="coiled-coil region" evidence="2">
    <location>
        <begin position="249"/>
        <end position="276"/>
    </location>
</feature>
<organism evidence="4 5">
    <name type="scientific">Caulochytrium protostelioides</name>
    <dbReference type="NCBI Taxonomy" id="1555241"/>
    <lineage>
        <taxon>Eukaryota</taxon>
        <taxon>Fungi</taxon>
        <taxon>Fungi incertae sedis</taxon>
        <taxon>Chytridiomycota</taxon>
        <taxon>Chytridiomycota incertae sedis</taxon>
        <taxon>Chytridiomycetes</taxon>
        <taxon>Caulochytriales</taxon>
        <taxon>Caulochytriaceae</taxon>
        <taxon>Caulochytrium</taxon>
    </lineage>
</organism>
<feature type="region of interest" description="Disordered" evidence="3">
    <location>
        <begin position="899"/>
        <end position="937"/>
    </location>
</feature>
<name>A0A4P9XBW6_9FUNG</name>
<gene>
    <name evidence="4" type="ORF">CXG81DRAFT_24753</name>
</gene>
<dbReference type="GO" id="GO:0005930">
    <property type="term" value="C:axoneme"/>
    <property type="evidence" value="ECO:0007669"/>
    <property type="project" value="InterPro"/>
</dbReference>
<evidence type="ECO:0000256" key="2">
    <source>
        <dbReference type="SAM" id="Coils"/>
    </source>
</evidence>
<dbReference type="GO" id="GO:0003341">
    <property type="term" value="P:cilium movement"/>
    <property type="evidence" value="ECO:0007669"/>
    <property type="project" value="InterPro"/>
</dbReference>
<feature type="compositionally biased region" description="Low complexity" evidence="3">
    <location>
        <begin position="912"/>
        <end position="932"/>
    </location>
</feature>
<dbReference type="GO" id="GO:0036159">
    <property type="term" value="P:inner dynein arm assembly"/>
    <property type="evidence" value="ECO:0007669"/>
    <property type="project" value="InterPro"/>
</dbReference>
<feature type="compositionally biased region" description="Basic and acidic residues" evidence="3">
    <location>
        <begin position="104"/>
        <end position="123"/>
    </location>
</feature>
<dbReference type="STRING" id="1555241.A0A4P9XBW6"/>
<feature type="compositionally biased region" description="Polar residues" evidence="3">
    <location>
        <begin position="899"/>
        <end position="909"/>
    </location>
</feature>
<reference evidence="5" key="1">
    <citation type="journal article" date="2018" name="Nat. Microbiol.">
        <title>Leveraging single-cell genomics to expand the fungal tree of life.</title>
        <authorList>
            <person name="Ahrendt S.R."/>
            <person name="Quandt C.A."/>
            <person name="Ciobanu D."/>
            <person name="Clum A."/>
            <person name="Salamov A."/>
            <person name="Andreopoulos B."/>
            <person name="Cheng J.F."/>
            <person name="Woyke T."/>
            <person name="Pelin A."/>
            <person name="Henrissat B."/>
            <person name="Reynolds N.K."/>
            <person name="Benny G.L."/>
            <person name="Smith M.E."/>
            <person name="James T.Y."/>
            <person name="Grigoriev I.V."/>
        </authorList>
    </citation>
    <scope>NUCLEOTIDE SEQUENCE [LARGE SCALE GENOMIC DNA]</scope>
    <source>
        <strain evidence="5">ATCC 52028</strain>
    </source>
</reference>
<feature type="compositionally biased region" description="Low complexity" evidence="3">
    <location>
        <begin position="981"/>
        <end position="1033"/>
    </location>
</feature>
<dbReference type="OrthoDB" id="10259720at2759"/>
<sequence length="1076" mass="121030">MVTKMPAARGRAGAGAALDPPGVSALEQFQIPPFANEANQQLARELIELQRELRSVHASEQDNTRRADVMDLHMKHVKQEIEQSEHLLEARKRQIQSEEHFKRLAERSSARMQAESERLRGETTETNTRIQSLLNTIHTEIEKISSIKAETHLDEEEYEAWVKVNDEKKDDQAALDRYTQADAAKIRELRQNIELQSVALQRVRDQLVAEALQTETRHAEVSRTYKELQTLHAERKDVIGQWEAILQKFQNREVDIDEAQKTYARLQQDIQERIQAISDKQKFLDEQRAQALALVKATRAGDKDLATTRERANDLRTNMTELQHQMLILKNSVTKTATDLATQRQRNQQTVAETEAKLQQLKKQQQQEQTLNEKLARLGENNMSMEAREQELRDIYQLEERRSKALDREMNMTRNAGFKIKQNVFELEQSVVNLRAELVGSQTASRNLSSQINRMIQDGMRQKTLLYTQEFHLEQLERKIRRATGDRTEEERIKLEAKIVETNSALEAQNARWTQLTTQIRKSQDGLRADQKAYAVLKTEQAKLGTQLQELMLYNDNSVIKADAKRKEKEDLMIEETLLKLELKKRSGWLSTCADQVYSLEARQLELQASVEMRGREIEVHNDLLRMQLKTTEEERHSASAELRDRQGRVDRLRKRYEVLMSCWTGQVQGEEHSQAYYVIRAAQEKEELVKQGNELDAEIGKAERAVKAMQNTLGYMGEHNAHYEGVLHTIQLNSQDVQYKAMLDTQIHKAILFYREKKEQLELSHLQLQQLELRFAEMNREEAEKLAVVQALKHQIATLDHEIHAQREKEARARKTLRKLVLAHRKAADADYTPEEEDFAIRQLREVINLVLHEILTAAGEMDGLLERVQILFEEHGVQAPSALPSALTSRAASVLTSRAGSRTASPVPSQPASEASSRSVSRTASRPPSRLALNRGTHVPVASGAAAATAHVTLLAFDRPASPSASSTASAAGGGAGGMARSTGGASGSVTPSRRTSGRTTPVGRSRSQLAAGVRHAAAAGRASPGLAAARTPLSPSPVLATTTTTLQLDGSSKGLALPPLPAKPPAPSSSRHF</sequence>
<feature type="coiled-coil region" evidence="2">
    <location>
        <begin position="35"/>
        <end position="98"/>
    </location>
</feature>
<feature type="compositionally biased region" description="Low complexity" evidence="3">
    <location>
        <begin position="962"/>
        <end position="973"/>
    </location>
</feature>
<dbReference type="AlphaFoldDB" id="A0A4P9XBW6"/>
<dbReference type="InterPro" id="IPR033290">
    <property type="entry name" value="CCDC39"/>
</dbReference>
<evidence type="ECO:0008006" key="6">
    <source>
        <dbReference type="Google" id="ProtNLM"/>
    </source>
</evidence>
<feature type="coiled-coil region" evidence="2">
    <location>
        <begin position="755"/>
        <end position="810"/>
    </location>
</feature>
<dbReference type="PANTHER" id="PTHR18962:SF0">
    <property type="entry name" value="COILED-COIL DOMAIN-CONTAINING PROTEIN 39"/>
    <property type="match status" value="1"/>
</dbReference>
<keyword evidence="5" id="KW-1185">Reference proteome</keyword>
<dbReference type="PANTHER" id="PTHR18962">
    <property type="entry name" value="COILED-COIL DOMAIN-CONTAINING PROTEIN 39"/>
    <property type="match status" value="1"/>
</dbReference>
<dbReference type="Pfam" id="PF24161">
    <property type="entry name" value="CCDC39"/>
    <property type="match status" value="1"/>
</dbReference>
<evidence type="ECO:0000313" key="5">
    <source>
        <dbReference type="Proteomes" id="UP000274922"/>
    </source>
</evidence>
<feature type="region of interest" description="Disordered" evidence="3">
    <location>
        <begin position="962"/>
        <end position="1076"/>
    </location>
</feature>
<feature type="compositionally biased region" description="Polar residues" evidence="3">
    <location>
        <begin position="1042"/>
        <end position="1052"/>
    </location>
</feature>
<feature type="compositionally biased region" description="Pro residues" evidence="3">
    <location>
        <begin position="1061"/>
        <end position="1070"/>
    </location>
</feature>
<feature type="region of interest" description="Disordered" evidence="3">
    <location>
        <begin position="104"/>
        <end position="127"/>
    </location>
</feature>